<feature type="compositionally biased region" description="Basic and acidic residues" evidence="1">
    <location>
        <begin position="56"/>
        <end position="66"/>
    </location>
</feature>
<name>A0ABP8W3N6_9MICO</name>
<sequence>MAPHFSCAHNATDDPRQERDGCRREEGIQKTTPASSRDRGPFSQGLGASATADAEEALKADEFGSN</sequence>
<gene>
    <name evidence="2" type="ORF">GCM10025780_24130</name>
</gene>
<keyword evidence="3" id="KW-1185">Reference proteome</keyword>
<protein>
    <submittedName>
        <fullName evidence="2">Uncharacterized protein</fullName>
    </submittedName>
</protein>
<evidence type="ECO:0000256" key="1">
    <source>
        <dbReference type="SAM" id="MobiDB-lite"/>
    </source>
</evidence>
<evidence type="ECO:0000313" key="3">
    <source>
        <dbReference type="Proteomes" id="UP001501295"/>
    </source>
</evidence>
<dbReference type="Proteomes" id="UP001501295">
    <property type="component" value="Unassembled WGS sequence"/>
</dbReference>
<reference evidence="3" key="1">
    <citation type="journal article" date="2019" name="Int. J. Syst. Evol. Microbiol.">
        <title>The Global Catalogue of Microorganisms (GCM) 10K type strain sequencing project: providing services to taxonomists for standard genome sequencing and annotation.</title>
        <authorList>
            <consortium name="The Broad Institute Genomics Platform"/>
            <consortium name="The Broad Institute Genome Sequencing Center for Infectious Disease"/>
            <person name="Wu L."/>
            <person name="Ma J."/>
        </authorList>
    </citation>
    <scope>NUCLEOTIDE SEQUENCE [LARGE SCALE GENOMIC DNA]</scope>
    <source>
        <strain evidence="3">JCM 18956</strain>
    </source>
</reference>
<dbReference type="EMBL" id="BAABLM010000005">
    <property type="protein sequence ID" value="GAA4678429.1"/>
    <property type="molecule type" value="Genomic_DNA"/>
</dbReference>
<feature type="compositionally biased region" description="Basic and acidic residues" evidence="1">
    <location>
        <begin position="11"/>
        <end position="28"/>
    </location>
</feature>
<accession>A0ABP8W3N6</accession>
<feature type="region of interest" description="Disordered" evidence="1">
    <location>
        <begin position="1"/>
        <end position="66"/>
    </location>
</feature>
<organism evidence="2 3">
    <name type="scientific">Frondihabitans cladoniiphilus</name>
    <dbReference type="NCBI Taxonomy" id="715785"/>
    <lineage>
        <taxon>Bacteria</taxon>
        <taxon>Bacillati</taxon>
        <taxon>Actinomycetota</taxon>
        <taxon>Actinomycetes</taxon>
        <taxon>Micrococcales</taxon>
        <taxon>Microbacteriaceae</taxon>
        <taxon>Frondihabitans</taxon>
    </lineage>
</organism>
<evidence type="ECO:0000313" key="2">
    <source>
        <dbReference type="EMBL" id="GAA4678429.1"/>
    </source>
</evidence>
<proteinExistence type="predicted"/>
<comment type="caution">
    <text evidence="2">The sequence shown here is derived from an EMBL/GenBank/DDBJ whole genome shotgun (WGS) entry which is preliminary data.</text>
</comment>